<gene>
    <name evidence="5" type="primary">LOC107411187</name>
</gene>
<dbReference type="InterPro" id="IPR050466">
    <property type="entry name" value="Carboxylest/Gibb_receptor"/>
</dbReference>
<evidence type="ECO:0000256" key="1">
    <source>
        <dbReference type="ARBA" id="ARBA00010515"/>
    </source>
</evidence>
<dbReference type="PANTHER" id="PTHR23024:SF467">
    <property type="entry name" value="CARBOXYLESTERASE 12-RELATED"/>
    <property type="match status" value="1"/>
</dbReference>
<dbReference type="InterPro" id="IPR029058">
    <property type="entry name" value="AB_hydrolase_fold"/>
</dbReference>
<dbReference type="Pfam" id="PF07859">
    <property type="entry name" value="Abhydrolase_3"/>
    <property type="match status" value="1"/>
</dbReference>
<proteinExistence type="inferred from homology"/>
<organism evidence="4 5">
    <name type="scientific">Ziziphus jujuba</name>
    <name type="common">Chinese jujube</name>
    <name type="synonym">Ziziphus sativa</name>
    <dbReference type="NCBI Taxonomy" id="326968"/>
    <lineage>
        <taxon>Eukaryota</taxon>
        <taxon>Viridiplantae</taxon>
        <taxon>Streptophyta</taxon>
        <taxon>Embryophyta</taxon>
        <taxon>Tracheophyta</taxon>
        <taxon>Spermatophyta</taxon>
        <taxon>Magnoliopsida</taxon>
        <taxon>eudicotyledons</taxon>
        <taxon>Gunneridae</taxon>
        <taxon>Pentapetalae</taxon>
        <taxon>rosids</taxon>
        <taxon>fabids</taxon>
        <taxon>Rosales</taxon>
        <taxon>Rhamnaceae</taxon>
        <taxon>Paliureae</taxon>
        <taxon>Ziziphus</taxon>
    </lineage>
</organism>
<dbReference type="GeneID" id="107411187"/>
<feature type="active site" evidence="2">
    <location>
        <position position="210"/>
    </location>
</feature>
<evidence type="ECO:0000313" key="5">
    <source>
        <dbReference type="RefSeq" id="XP_048336935.2"/>
    </source>
</evidence>
<dbReference type="RefSeq" id="XP_048336935.2">
    <property type="nucleotide sequence ID" value="XM_048480978.2"/>
</dbReference>
<feature type="non-terminal residue" evidence="5">
    <location>
        <position position="1"/>
    </location>
</feature>
<evidence type="ECO:0000256" key="2">
    <source>
        <dbReference type="PROSITE-ProRule" id="PRU10038"/>
    </source>
</evidence>
<accession>A0ABM3IWR0</accession>
<name>A0ABM3IWR0_ZIZJJ</name>
<dbReference type="PANTHER" id="PTHR23024">
    <property type="entry name" value="ARYLACETAMIDE DEACETYLASE"/>
    <property type="match status" value="1"/>
</dbReference>
<feature type="domain" description="Alpha/beta hydrolase fold-3" evidence="3">
    <location>
        <begin position="122"/>
        <end position="347"/>
    </location>
</feature>
<dbReference type="SUPFAM" id="SSF53474">
    <property type="entry name" value="alpha/beta-Hydrolases"/>
    <property type="match status" value="1"/>
</dbReference>
<dbReference type="InterPro" id="IPR013094">
    <property type="entry name" value="AB_hydrolase_3"/>
</dbReference>
<dbReference type="PROSITE" id="PS01174">
    <property type="entry name" value="LIPASE_GDXG_SER"/>
    <property type="match status" value="1"/>
</dbReference>
<evidence type="ECO:0000259" key="3">
    <source>
        <dbReference type="Pfam" id="PF07859"/>
    </source>
</evidence>
<comment type="similarity">
    <text evidence="1">Belongs to the 'GDXG' lipolytic enzyme family.</text>
</comment>
<dbReference type="Proteomes" id="UP001652623">
    <property type="component" value="Chromosome 9"/>
</dbReference>
<dbReference type="Gene3D" id="3.40.50.1820">
    <property type="entry name" value="alpha/beta hydrolase"/>
    <property type="match status" value="1"/>
</dbReference>
<reference evidence="5" key="1">
    <citation type="submission" date="2025-08" db="UniProtKB">
        <authorList>
            <consortium name="RefSeq"/>
        </authorList>
    </citation>
    <scope>IDENTIFICATION</scope>
    <source>
        <tissue evidence="5">Seedling</tissue>
    </source>
</reference>
<dbReference type="InterPro" id="IPR033140">
    <property type="entry name" value="Lipase_GDXG_put_SER_AS"/>
</dbReference>
<evidence type="ECO:0000313" key="4">
    <source>
        <dbReference type="Proteomes" id="UP001652623"/>
    </source>
</evidence>
<protein>
    <submittedName>
        <fullName evidence="5">Probable carboxylesterase 13</fullName>
    </submittedName>
</protein>
<sequence length="369" mass="40380">HSINKKIALAGLFLSPSTKTKSSIFILSKINQNFILRFFRFVYPYLNPSISEEIAQDLSPLIIVYKDGQVKRLTGTDIIPPSLDMKTSVQSTDVFICSETGLSARLYIPSSAINTSQKLPLLIYFHGGGFVAETPFCATYHNYVNSLVAVANIVVVSVNYRLAPEDPIPAAYDDSWTAVKWVSSHSQGKGPSEWVNSNADFARVFFAGDSAGANIANNMAIRIGLLSDDDEEVVSIKLNGIVMVHPYFCGKDFIGNEPNNPAEKAWHDAVWHLACPSSSSGSDDPLINPAKDPNLGKVGCGRVLVCIAEKDGLRDRGLYYSELLGKKSGWKGVLEVMEAKGEGHVFHLRNPTCENAVLMLHKISTFISH</sequence>
<keyword evidence="4" id="KW-1185">Reference proteome</keyword>